<gene>
    <name evidence="1" type="ORF">ACFQO7_26385</name>
</gene>
<evidence type="ECO:0000313" key="1">
    <source>
        <dbReference type="EMBL" id="MFC7246021.1"/>
    </source>
</evidence>
<name>A0ABW2H5W6_9ACTN</name>
<accession>A0ABW2H5W6</accession>
<dbReference type="EMBL" id="JBHTAC010000033">
    <property type="protein sequence ID" value="MFC7246021.1"/>
    <property type="molecule type" value="Genomic_DNA"/>
</dbReference>
<dbReference type="Proteomes" id="UP001596392">
    <property type="component" value="Unassembled WGS sequence"/>
</dbReference>
<reference evidence="2" key="1">
    <citation type="journal article" date="2019" name="Int. J. Syst. Evol. Microbiol.">
        <title>The Global Catalogue of Microorganisms (GCM) 10K type strain sequencing project: providing services to taxonomists for standard genome sequencing and annotation.</title>
        <authorList>
            <consortium name="The Broad Institute Genomics Platform"/>
            <consortium name="The Broad Institute Genome Sequencing Center for Infectious Disease"/>
            <person name="Wu L."/>
            <person name="Ma J."/>
        </authorList>
    </citation>
    <scope>NUCLEOTIDE SEQUENCE [LARGE SCALE GENOMIC DNA]</scope>
    <source>
        <strain evidence="2">CGMCC 1.9106</strain>
    </source>
</reference>
<protein>
    <recommendedName>
        <fullName evidence="3">SMI1/KNR4 family protein SUKH-1</fullName>
    </recommendedName>
</protein>
<dbReference type="RefSeq" id="WP_376808891.1">
    <property type="nucleotide sequence ID" value="NZ_JBHTAC010000033.1"/>
</dbReference>
<proteinExistence type="predicted"/>
<comment type="caution">
    <text evidence="1">The sequence shown here is derived from an EMBL/GenBank/DDBJ whole genome shotgun (WGS) entry which is preliminary data.</text>
</comment>
<evidence type="ECO:0008006" key="3">
    <source>
        <dbReference type="Google" id="ProtNLM"/>
    </source>
</evidence>
<organism evidence="1 2">
    <name type="scientific">Catellatospora aurea</name>
    <dbReference type="NCBI Taxonomy" id="1337874"/>
    <lineage>
        <taxon>Bacteria</taxon>
        <taxon>Bacillati</taxon>
        <taxon>Actinomycetota</taxon>
        <taxon>Actinomycetes</taxon>
        <taxon>Micromonosporales</taxon>
        <taxon>Micromonosporaceae</taxon>
        <taxon>Catellatospora</taxon>
    </lineage>
</organism>
<keyword evidence="2" id="KW-1185">Reference proteome</keyword>
<sequence length="216" mass="23985">MTIKNGWISFGLGRFRPVYGTYGGTLGAVLPTLPRDHPGGLHEWMRELVPLGDLAKGEYGMDTLGGPVAATEYPAALPESFAAFMADPLLRDSVPTCTSCYWEAGLPTAASPVREGARLVRFLNDRQGCVFWYLHLLPDGSHEVLAGSEAYDEYEVAPEQAAEDLWRVAPDFDEFIARFWIENLAWYELVGQDRTDDELSAPVRAYVLQLPVDTEQ</sequence>
<evidence type="ECO:0000313" key="2">
    <source>
        <dbReference type="Proteomes" id="UP001596392"/>
    </source>
</evidence>